<evidence type="ECO:0000313" key="1">
    <source>
        <dbReference type="Proteomes" id="UP000887579"/>
    </source>
</evidence>
<reference evidence="2" key="1">
    <citation type="submission" date="2022-11" db="UniProtKB">
        <authorList>
            <consortium name="WormBaseParasite"/>
        </authorList>
    </citation>
    <scope>IDENTIFICATION</scope>
</reference>
<dbReference type="WBParaSite" id="ES5_v2.g17323.t1">
    <property type="protein sequence ID" value="ES5_v2.g17323.t1"/>
    <property type="gene ID" value="ES5_v2.g17323"/>
</dbReference>
<proteinExistence type="predicted"/>
<name>A0AC34FIZ5_9BILA</name>
<dbReference type="Proteomes" id="UP000887579">
    <property type="component" value="Unplaced"/>
</dbReference>
<sequence>MGFSTVIFFGFTPRMFAKFFLMLVCIKIMALVNAGVYSRHEDSFKNSSLAVLNLKQESISRFIIQNVQLQTVPNFLKKTGENIVNNSHDLLQYSYKVTNNSINIRDRRAVTVFSQVDCYTWALNGYCNYKALKKLCPQFCSYSNLSPRSLYDAPVGDIGLTVFQIFPYVVQLTIHKKNGKIGLCGAAIIDEHWILTAAHCIDGIRLADLKILYDTSIRHRGTSAAVTKRSIHSDYKSKDIKIKKGHDIALLYTPHKFPHKNIIQIARNRANIGESSLLIGFGDFKNDGNNYEPKELRYLRTKAGATFSDNLSVFRIDHNGGHGNSGSALIWQIDGRNILGGVYVGAMPTNENGGEQSYVVDVSHKSIRPWILGKISKHDELK</sequence>
<accession>A0AC34FIZ5</accession>
<evidence type="ECO:0000313" key="2">
    <source>
        <dbReference type="WBParaSite" id="ES5_v2.g17323.t1"/>
    </source>
</evidence>
<organism evidence="1 2">
    <name type="scientific">Panagrolaimus sp. ES5</name>
    <dbReference type="NCBI Taxonomy" id="591445"/>
    <lineage>
        <taxon>Eukaryota</taxon>
        <taxon>Metazoa</taxon>
        <taxon>Ecdysozoa</taxon>
        <taxon>Nematoda</taxon>
        <taxon>Chromadorea</taxon>
        <taxon>Rhabditida</taxon>
        <taxon>Tylenchina</taxon>
        <taxon>Panagrolaimomorpha</taxon>
        <taxon>Panagrolaimoidea</taxon>
        <taxon>Panagrolaimidae</taxon>
        <taxon>Panagrolaimus</taxon>
    </lineage>
</organism>
<protein>
    <submittedName>
        <fullName evidence="2">Peptidase S1 domain-containing protein</fullName>
    </submittedName>
</protein>